<dbReference type="AlphaFoldDB" id="A0A0K2T4M3"/>
<sequence length="61" mass="7294">LSQFWYNLESNKRDEARLTLKIAVGKEEIILFFDFSLRREGEFSIIHLGFINCYYSDKCII</sequence>
<evidence type="ECO:0000313" key="1">
    <source>
        <dbReference type="EMBL" id="CDW20983.1"/>
    </source>
</evidence>
<proteinExistence type="predicted"/>
<protein>
    <submittedName>
        <fullName evidence="1">Uncharacterized protein</fullName>
    </submittedName>
</protein>
<reference evidence="1" key="1">
    <citation type="submission" date="2014-05" db="EMBL/GenBank/DDBJ databases">
        <authorList>
            <person name="Chronopoulou M."/>
        </authorList>
    </citation>
    <scope>NUCLEOTIDE SEQUENCE</scope>
    <source>
        <tissue evidence="1">Whole organism</tissue>
    </source>
</reference>
<name>A0A0K2T4M3_LEPSM</name>
<dbReference type="EMBL" id="HACA01003622">
    <property type="protein sequence ID" value="CDW20983.1"/>
    <property type="molecule type" value="Transcribed_RNA"/>
</dbReference>
<feature type="non-terminal residue" evidence="1">
    <location>
        <position position="1"/>
    </location>
</feature>
<accession>A0A0K2T4M3</accession>
<organism evidence="1">
    <name type="scientific">Lepeophtheirus salmonis</name>
    <name type="common">Salmon louse</name>
    <name type="synonym">Caligus salmonis</name>
    <dbReference type="NCBI Taxonomy" id="72036"/>
    <lineage>
        <taxon>Eukaryota</taxon>
        <taxon>Metazoa</taxon>
        <taxon>Ecdysozoa</taxon>
        <taxon>Arthropoda</taxon>
        <taxon>Crustacea</taxon>
        <taxon>Multicrustacea</taxon>
        <taxon>Hexanauplia</taxon>
        <taxon>Copepoda</taxon>
        <taxon>Siphonostomatoida</taxon>
        <taxon>Caligidae</taxon>
        <taxon>Lepeophtheirus</taxon>
    </lineage>
</organism>